<comment type="caution">
    <text evidence="2">The sequence shown here is derived from an EMBL/GenBank/DDBJ whole genome shotgun (WGS) entry which is preliminary data.</text>
</comment>
<keyword evidence="1" id="KW-0472">Membrane</keyword>
<dbReference type="Proteomes" id="UP000294593">
    <property type="component" value="Unassembled WGS sequence"/>
</dbReference>
<dbReference type="AlphaFoldDB" id="A0A4R6RRP5"/>
<gene>
    <name evidence="2" type="ORF">EV672_101759</name>
</gene>
<keyword evidence="3" id="KW-1185">Reference proteome</keyword>
<evidence type="ECO:0000313" key="3">
    <source>
        <dbReference type="Proteomes" id="UP000294593"/>
    </source>
</evidence>
<dbReference type="EMBL" id="SNXW01000001">
    <property type="protein sequence ID" value="TDP88606.1"/>
    <property type="molecule type" value="Genomic_DNA"/>
</dbReference>
<feature type="transmembrane region" description="Helical" evidence="1">
    <location>
        <begin position="204"/>
        <end position="226"/>
    </location>
</feature>
<protein>
    <submittedName>
        <fullName evidence="2">Uncharacterized protein</fullName>
    </submittedName>
</protein>
<reference evidence="2 3" key="1">
    <citation type="submission" date="2019-03" db="EMBL/GenBank/DDBJ databases">
        <title>Genomic Encyclopedia of Type Strains, Phase IV (KMG-IV): sequencing the most valuable type-strain genomes for metagenomic binning, comparative biology and taxonomic classification.</title>
        <authorList>
            <person name="Goeker M."/>
        </authorList>
    </citation>
    <scope>NUCLEOTIDE SEQUENCE [LARGE SCALE GENOMIC DNA]</scope>
    <source>
        <strain evidence="2 3">DSM 11901</strain>
    </source>
</reference>
<organism evidence="2 3">
    <name type="scientific">Aquabacterium commune</name>
    <dbReference type="NCBI Taxonomy" id="70586"/>
    <lineage>
        <taxon>Bacteria</taxon>
        <taxon>Pseudomonadati</taxon>
        <taxon>Pseudomonadota</taxon>
        <taxon>Betaproteobacteria</taxon>
        <taxon>Burkholderiales</taxon>
        <taxon>Aquabacterium</taxon>
    </lineage>
</organism>
<keyword evidence="1" id="KW-1133">Transmembrane helix</keyword>
<keyword evidence="1" id="KW-0812">Transmembrane</keyword>
<sequence length="261" mass="27484">MANSSAVKLITTASGRSTVKADTKPVSATGSELELAIKALQAEVAGFAESMIKDPAARADYIKQSRAACDEIIAKVRSGEITPHEGAKTANEMRNQIMAAARTKLSDLGSSISTEMKKHGLLLADLQEKYAARRFGRVFSALSQAEKELVWMDIVHAAGGPRQKMNSGAKWFGRVGRGLLIFTFAIAVYNVIEAEDKTRQVTKEGVTLGAGAVGGIGAGAAVAFAMTGPPGWIVGLSMFAGAALLGVGSAEVFDYFWPESK</sequence>
<proteinExistence type="predicted"/>
<feature type="transmembrane region" description="Helical" evidence="1">
    <location>
        <begin position="232"/>
        <end position="257"/>
    </location>
</feature>
<feature type="transmembrane region" description="Helical" evidence="1">
    <location>
        <begin position="171"/>
        <end position="192"/>
    </location>
</feature>
<name>A0A4R6RRP5_9BURK</name>
<evidence type="ECO:0000313" key="2">
    <source>
        <dbReference type="EMBL" id="TDP88606.1"/>
    </source>
</evidence>
<evidence type="ECO:0000256" key="1">
    <source>
        <dbReference type="SAM" id="Phobius"/>
    </source>
</evidence>
<accession>A0A4R6RRP5</accession>